<name>A0A1I5X7Q6_9RHOB</name>
<accession>A0A1I5X7Q6</accession>
<dbReference type="Pfam" id="PF06146">
    <property type="entry name" value="PsiE"/>
    <property type="match status" value="1"/>
</dbReference>
<dbReference type="InterPro" id="IPR020948">
    <property type="entry name" value="P_starv_induced_PsiE-like"/>
</dbReference>
<evidence type="ECO:0000313" key="8">
    <source>
        <dbReference type="Proteomes" id="UP000243106"/>
    </source>
</evidence>
<dbReference type="EMBL" id="FOXV01000003">
    <property type="protein sequence ID" value="SFQ27856.1"/>
    <property type="molecule type" value="Genomic_DNA"/>
</dbReference>
<evidence type="ECO:0000313" key="7">
    <source>
        <dbReference type="EMBL" id="SFQ27856.1"/>
    </source>
</evidence>
<dbReference type="Proteomes" id="UP000243106">
    <property type="component" value="Unassembled WGS sequence"/>
</dbReference>
<keyword evidence="3 6" id="KW-0812">Transmembrane</keyword>
<dbReference type="STRING" id="93684.SAMN05421853_103193"/>
<feature type="transmembrane region" description="Helical" evidence="6">
    <location>
        <begin position="90"/>
        <end position="108"/>
    </location>
</feature>
<evidence type="ECO:0000256" key="5">
    <source>
        <dbReference type="ARBA" id="ARBA00023136"/>
    </source>
</evidence>
<feature type="transmembrane region" description="Helical" evidence="6">
    <location>
        <begin position="12"/>
        <end position="38"/>
    </location>
</feature>
<evidence type="ECO:0000256" key="6">
    <source>
        <dbReference type="SAM" id="Phobius"/>
    </source>
</evidence>
<comment type="subcellular location">
    <subcellularLocation>
        <location evidence="1">Cell membrane</location>
        <topology evidence="1">Multi-pass membrane protein</topology>
    </subcellularLocation>
</comment>
<reference evidence="8" key="1">
    <citation type="submission" date="2016-10" db="EMBL/GenBank/DDBJ databases">
        <authorList>
            <person name="Varghese N."/>
            <person name="Submissions S."/>
        </authorList>
    </citation>
    <scope>NUCLEOTIDE SEQUENCE [LARGE SCALE GENOMIC DNA]</scope>
    <source>
        <strain evidence="8">JCM 10271</strain>
    </source>
</reference>
<feature type="transmembrane region" description="Helical" evidence="6">
    <location>
        <begin position="114"/>
        <end position="136"/>
    </location>
</feature>
<sequence length="145" mass="15577">MTEKIGKLFEHFATLVALALLVGVAAVIVIATASFLRLTAEVALQDSWQVSYTTLQQLFDLLLGAVIALELAHSVKLMVEGHRGYAQVRIVLVIGILAVVRKLIVIELETVSGFLLLGLAAAVIALGAIFGMLLWLDRTGDLPKD</sequence>
<keyword evidence="8" id="KW-1185">Reference proteome</keyword>
<dbReference type="RefSeq" id="WP_093009908.1">
    <property type="nucleotide sequence ID" value="NZ_FOXV01000003.1"/>
</dbReference>
<dbReference type="AlphaFoldDB" id="A0A1I5X7Q6"/>
<protein>
    <submittedName>
        <fullName evidence="7">Phosphate-starvation-inducible E</fullName>
    </submittedName>
</protein>
<evidence type="ECO:0000256" key="4">
    <source>
        <dbReference type="ARBA" id="ARBA00022989"/>
    </source>
</evidence>
<evidence type="ECO:0000256" key="3">
    <source>
        <dbReference type="ARBA" id="ARBA00022692"/>
    </source>
</evidence>
<feature type="transmembrane region" description="Helical" evidence="6">
    <location>
        <begin position="58"/>
        <end position="78"/>
    </location>
</feature>
<keyword evidence="2" id="KW-1003">Cell membrane</keyword>
<evidence type="ECO:0000256" key="1">
    <source>
        <dbReference type="ARBA" id="ARBA00004651"/>
    </source>
</evidence>
<gene>
    <name evidence="7" type="ORF">SAMN05421853_103193</name>
</gene>
<keyword evidence="5 6" id="KW-0472">Membrane</keyword>
<organism evidence="7 8">
    <name type="scientific">Roseivivax halotolerans</name>
    <dbReference type="NCBI Taxonomy" id="93684"/>
    <lineage>
        <taxon>Bacteria</taxon>
        <taxon>Pseudomonadati</taxon>
        <taxon>Pseudomonadota</taxon>
        <taxon>Alphaproteobacteria</taxon>
        <taxon>Rhodobacterales</taxon>
        <taxon>Roseobacteraceae</taxon>
        <taxon>Roseivivax</taxon>
    </lineage>
</organism>
<dbReference type="GO" id="GO:0005886">
    <property type="term" value="C:plasma membrane"/>
    <property type="evidence" value="ECO:0007669"/>
    <property type="project" value="UniProtKB-SubCell"/>
</dbReference>
<keyword evidence="4 6" id="KW-1133">Transmembrane helix</keyword>
<proteinExistence type="predicted"/>
<evidence type="ECO:0000256" key="2">
    <source>
        <dbReference type="ARBA" id="ARBA00022475"/>
    </source>
</evidence>